<dbReference type="GO" id="GO:0004553">
    <property type="term" value="F:hydrolase activity, hydrolyzing O-glycosyl compounds"/>
    <property type="evidence" value="ECO:0007669"/>
    <property type="project" value="InterPro"/>
</dbReference>
<dbReference type="GO" id="GO:0005975">
    <property type="term" value="P:carbohydrate metabolic process"/>
    <property type="evidence" value="ECO:0007669"/>
    <property type="project" value="InterPro"/>
</dbReference>
<dbReference type="Gene3D" id="2.60.120.200">
    <property type="match status" value="1"/>
</dbReference>
<organism evidence="3 4">
    <name type="scientific">Petromyzon marinus</name>
    <name type="common">Sea lamprey</name>
    <dbReference type="NCBI Taxonomy" id="7757"/>
    <lineage>
        <taxon>Eukaryota</taxon>
        <taxon>Metazoa</taxon>
        <taxon>Chordata</taxon>
        <taxon>Craniata</taxon>
        <taxon>Vertebrata</taxon>
        <taxon>Cyclostomata</taxon>
        <taxon>Hyperoartia</taxon>
        <taxon>Petromyzontiformes</taxon>
        <taxon>Petromyzontidae</taxon>
        <taxon>Petromyzon</taxon>
    </lineage>
</organism>
<dbReference type="SUPFAM" id="SSF49899">
    <property type="entry name" value="Concanavalin A-like lectins/glucanases"/>
    <property type="match status" value="1"/>
</dbReference>
<dbReference type="InterPro" id="IPR013320">
    <property type="entry name" value="ConA-like_dom_sf"/>
</dbReference>
<accession>A0AAJ7TA20</accession>
<dbReference type="GeneID" id="116944498"/>
<dbReference type="CDD" id="cd08024">
    <property type="entry name" value="GH16_CCF"/>
    <property type="match status" value="1"/>
</dbReference>
<proteinExistence type="inferred from homology"/>
<name>A0AAJ7TA20_PETMA</name>
<evidence type="ECO:0000256" key="1">
    <source>
        <dbReference type="ARBA" id="ARBA00006865"/>
    </source>
</evidence>
<dbReference type="Pfam" id="PF00722">
    <property type="entry name" value="Glyco_hydro_16"/>
    <property type="match status" value="1"/>
</dbReference>
<dbReference type="PANTHER" id="PTHR10963:SF55">
    <property type="entry name" value="GLYCOSIDE HYDROLASE FAMILY 16 PROTEIN"/>
    <property type="match status" value="1"/>
</dbReference>
<sequence length="405" mass="45075">MGRPAKSLTRRELLLMAISGFLLAACVALSALLGTGVLCAEPAPVSLCSSFPCAESCDQAVPPCNGLVFEELWDRLDMDTWEHEITLGGGGNWEFQHYTNNRSNSYVRDGTLFIRPTLTEETYNENFVRTGTLNVWGAAPADTCTGNAFYGCERSGNGADLVVNPVQSARLRTVHSFAFTYGRVEVTAKMPTGDWLWPAIWMLPKRNAYGGWPSSGEIDIVECRGNANLKDAQGVSHGVDEMGSTMHWGPYPDLNSWPKTHATKHAKEGTFGTGFHKYEVEWTPDYMRFLLDGEETLKVNPAADGFWGLGAFPTNIDNPWRGRGKMAPFDQDFYLILNLAVGGTAFFVDDWTNQPYPKPWLNSSPRAAADFYNAKSQWLPTWKREVNNGEEAALQVKDIRVWAYK</sequence>
<dbReference type="RefSeq" id="XP_032814047.1">
    <property type="nucleotide sequence ID" value="XM_032958156.1"/>
</dbReference>
<dbReference type="AlphaFoldDB" id="A0AAJ7TA20"/>
<dbReference type="InterPro" id="IPR050546">
    <property type="entry name" value="Glycosyl_Hydrlase_16"/>
</dbReference>
<keyword evidence="3" id="KW-1185">Reference proteome</keyword>
<dbReference type="PROSITE" id="PS51257">
    <property type="entry name" value="PROKAR_LIPOPROTEIN"/>
    <property type="match status" value="1"/>
</dbReference>
<evidence type="ECO:0000313" key="4">
    <source>
        <dbReference type="RefSeq" id="XP_032814047.1"/>
    </source>
</evidence>
<evidence type="ECO:0000259" key="2">
    <source>
        <dbReference type="PROSITE" id="PS51762"/>
    </source>
</evidence>
<dbReference type="Proteomes" id="UP001318040">
    <property type="component" value="Chromosome 21"/>
</dbReference>
<protein>
    <submittedName>
        <fullName evidence="4">Beta-1,3-glucan-binding protein-like</fullName>
    </submittedName>
</protein>
<feature type="domain" description="GH16" evidence="2">
    <location>
        <begin position="55"/>
        <end position="405"/>
    </location>
</feature>
<evidence type="ECO:0000313" key="3">
    <source>
        <dbReference type="Proteomes" id="UP001318040"/>
    </source>
</evidence>
<dbReference type="InterPro" id="IPR000757">
    <property type="entry name" value="Beta-glucanase-like"/>
</dbReference>
<reference evidence="4" key="1">
    <citation type="submission" date="2025-08" db="UniProtKB">
        <authorList>
            <consortium name="RefSeq"/>
        </authorList>
    </citation>
    <scope>IDENTIFICATION</scope>
    <source>
        <tissue evidence="4">Sperm</tissue>
    </source>
</reference>
<dbReference type="KEGG" id="pmrn:116944498"/>
<dbReference type="PROSITE" id="PS51762">
    <property type="entry name" value="GH16_2"/>
    <property type="match status" value="1"/>
</dbReference>
<gene>
    <name evidence="4" type="primary">LOC116944498</name>
</gene>
<comment type="similarity">
    <text evidence="1">Belongs to the glycosyl hydrolase 16 family.</text>
</comment>
<dbReference type="PANTHER" id="PTHR10963">
    <property type="entry name" value="GLYCOSYL HYDROLASE-RELATED"/>
    <property type="match status" value="1"/>
</dbReference>